<dbReference type="Pfam" id="PF04468">
    <property type="entry name" value="PSP1"/>
    <property type="match status" value="1"/>
</dbReference>
<feature type="region of interest" description="Disordered" evidence="1">
    <location>
        <begin position="140"/>
        <end position="168"/>
    </location>
</feature>
<sequence length="679" mass="75314">MYNRPNGRKQSEDLGYDQPGLHDNRGLDTAFANLGIDGSLRRSQWQSHLGWDDLPAVNESRRHSLADIPTRRGSVAGEDQQVGLTGNVFSTGRRQHQLQQTSNREDLGDSATMRATDATRDFGIVIPELYKVPFVQIGPDEQPDDSLPGRRQPFVPNWPPPPGRPMEPPRPRKQLFVVSFKCSRVEVFYLLDDTGLVINEGDIVMVEADRGQDLGTVQHADVTPDQARLYKRKYAEEQYKWLMMFSRNNEPLNVNPNAQLYGENYARGWTANAPPAGVAMRMPKEDYNNLRPKAIKRLAVPDEILTLSGKEGKEAKAKRACQQRVASMGLQMEIIDAEWQWDFQKLMFYYYADHYINFKDLVTELYRIYKVRIWFSAVNPASFAQHALGQPPNAIGPGALTGQHNAFGNAYAMPYGADYDPYGAKRPYDIGFETYTPNYPEIPGMGNTFAAQNAGAGYNFHMGEGGPAAPSVQPGAQATGTTADYQYYYDRGPTANVPESSFNPYRHNETLPPPGANGPTPQPRFNPLMPAQWYAGAFADNTPLNNPMSASWNAHNAGAQNNPAAAGQRRPGGMQPPPDGMTYAREQPNTSAAPTGNGMGPAREQPGNAFGVPAGNGSHWPTPQDAMDLARERDDARQQMFNELVAQLSKSGPGNRRSRRAARKKLAWLYARAGRDYQS</sequence>
<comment type="caution">
    <text evidence="3">The sequence shown here is derived from an EMBL/GenBank/DDBJ whole genome shotgun (WGS) entry which is preliminary data.</text>
</comment>
<evidence type="ECO:0000313" key="4">
    <source>
        <dbReference type="Proteomes" id="UP000308549"/>
    </source>
</evidence>
<feature type="region of interest" description="Disordered" evidence="1">
    <location>
        <begin position="1"/>
        <end position="21"/>
    </location>
</feature>
<dbReference type="AlphaFoldDB" id="A0A4U0UFG4"/>
<name>A0A4U0UFG4_9PEZI</name>
<dbReference type="EMBL" id="NAJL01000001">
    <property type="protein sequence ID" value="TKA34301.1"/>
    <property type="molecule type" value="Genomic_DNA"/>
</dbReference>
<dbReference type="PANTHER" id="PTHR43830">
    <property type="entry name" value="PROTEIN PSP1"/>
    <property type="match status" value="1"/>
</dbReference>
<feature type="compositionally biased region" description="Pro residues" evidence="1">
    <location>
        <begin position="156"/>
        <end position="168"/>
    </location>
</feature>
<feature type="domain" description="PSP1 C-terminal" evidence="2">
    <location>
        <begin position="293"/>
        <end position="378"/>
    </location>
</feature>
<feature type="compositionally biased region" description="Low complexity" evidence="1">
    <location>
        <begin position="553"/>
        <end position="573"/>
    </location>
</feature>
<dbReference type="PANTHER" id="PTHR43830:SF3">
    <property type="entry name" value="PROTEIN PSP1"/>
    <property type="match status" value="1"/>
</dbReference>
<dbReference type="InterPro" id="IPR007557">
    <property type="entry name" value="PSP1_C"/>
</dbReference>
<proteinExistence type="predicted"/>
<dbReference type="PROSITE" id="PS51411">
    <property type="entry name" value="PSP1_C"/>
    <property type="match status" value="1"/>
</dbReference>
<dbReference type="Proteomes" id="UP000308549">
    <property type="component" value="Unassembled WGS sequence"/>
</dbReference>
<dbReference type="OrthoDB" id="243127at2759"/>
<feature type="region of interest" description="Disordered" evidence="1">
    <location>
        <begin position="551"/>
        <end position="607"/>
    </location>
</feature>
<keyword evidence="4" id="KW-1185">Reference proteome</keyword>
<evidence type="ECO:0000313" key="3">
    <source>
        <dbReference type="EMBL" id="TKA34301.1"/>
    </source>
</evidence>
<evidence type="ECO:0000259" key="2">
    <source>
        <dbReference type="PROSITE" id="PS51411"/>
    </source>
</evidence>
<evidence type="ECO:0000256" key="1">
    <source>
        <dbReference type="SAM" id="MobiDB-lite"/>
    </source>
</evidence>
<gene>
    <name evidence="3" type="ORF">B0A50_00281</name>
</gene>
<accession>A0A4U0UFG4</accession>
<dbReference type="InterPro" id="IPR047767">
    <property type="entry name" value="PSP1-like"/>
</dbReference>
<dbReference type="GO" id="GO:0005737">
    <property type="term" value="C:cytoplasm"/>
    <property type="evidence" value="ECO:0007669"/>
    <property type="project" value="TreeGrafter"/>
</dbReference>
<reference evidence="3 4" key="1">
    <citation type="submission" date="2017-03" db="EMBL/GenBank/DDBJ databases">
        <title>Genomes of endolithic fungi from Antarctica.</title>
        <authorList>
            <person name="Coleine C."/>
            <person name="Masonjones S."/>
            <person name="Stajich J.E."/>
        </authorList>
    </citation>
    <scope>NUCLEOTIDE SEQUENCE [LARGE SCALE GENOMIC DNA]</scope>
    <source>
        <strain evidence="3 4">CCFEE 6315</strain>
    </source>
</reference>
<protein>
    <recommendedName>
        <fullName evidence="2">PSP1 C-terminal domain-containing protein</fullName>
    </recommendedName>
</protein>
<organism evidence="3 4">
    <name type="scientific">Salinomyces thailandicus</name>
    <dbReference type="NCBI Taxonomy" id="706561"/>
    <lineage>
        <taxon>Eukaryota</taxon>
        <taxon>Fungi</taxon>
        <taxon>Dikarya</taxon>
        <taxon>Ascomycota</taxon>
        <taxon>Pezizomycotina</taxon>
        <taxon>Dothideomycetes</taxon>
        <taxon>Dothideomycetidae</taxon>
        <taxon>Mycosphaerellales</taxon>
        <taxon>Teratosphaeriaceae</taxon>
        <taxon>Salinomyces</taxon>
    </lineage>
</organism>